<organism evidence="2 3">
    <name type="scientific">Halocalculus aciditolerans</name>
    <dbReference type="NCBI Taxonomy" id="1383812"/>
    <lineage>
        <taxon>Archaea</taxon>
        <taxon>Methanobacteriati</taxon>
        <taxon>Methanobacteriota</taxon>
        <taxon>Stenosarchaea group</taxon>
        <taxon>Halobacteria</taxon>
        <taxon>Halobacteriales</taxon>
        <taxon>Halobacteriaceae</taxon>
        <taxon>Halocalculus</taxon>
    </lineage>
</organism>
<feature type="region of interest" description="Disordered" evidence="1">
    <location>
        <begin position="67"/>
        <end position="114"/>
    </location>
</feature>
<sequence>MNEEKSMRYLNSRRVIKKPPEGVAGQGKRPVTAREGKNQELILGYGPRKPQDGTAGQGIWEGQQYLTSSEHTKSQDGAAGQGKLRKGTPARISGQGKNHQTAKLVRGITERKPTRIERGVPVGTKGLDRGVELSEFCAGSELVRAMQGTVRT</sequence>
<accession>A0A830FN90</accession>
<evidence type="ECO:0000256" key="1">
    <source>
        <dbReference type="SAM" id="MobiDB-lite"/>
    </source>
</evidence>
<gene>
    <name evidence="2" type="ORF">GCM10009039_33350</name>
</gene>
<evidence type="ECO:0000313" key="2">
    <source>
        <dbReference type="EMBL" id="GGL72693.1"/>
    </source>
</evidence>
<reference evidence="2" key="1">
    <citation type="journal article" date="2014" name="Int. J. Syst. Evol. Microbiol.">
        <title>Complete genome sequence of Corynebacterium casei LMG S-19264T (=DSM 44701T), isolated from a smear-ripened cheese.</title>
        <authorList>
            <consortium name="US DOE Joint Genome Institute (JGI-PGF)"/>
            <person name="Walter F."/>
            <person name="Albersmeier A."/>
            <person name="Kalinowski J."/>
            <person name="Ruckert C."/>
        </authorList>
    </citation>
    <scope>NUCLEOTIDE SEQUENCE</scope>
    <source>
        <strain evidence="2">JCM 19596</strain>
    </source>
</reference>
<reference evidence="2" key="2">
    <citation type="submission" date="2020-09" db="EMBL/GenBank/DDBJ databases">
        <authorList>
            <person name="Sun Q."/>
            <person name="Ohkuma M."/>
        </authorList>
    </citation>
    <scope>NUCLEOTIDE SEQUENCE</scope>
    <source>
        <strain evidence="2">JCM 19596</strain>
    </source>
</reference>
<dbReference type="EMBL" id="BMPG01000008">
    <property type="protein sequence ID" value="GGL72693.1"/>
    <property type="molecule type" value="Genomic_DNA"/>
</dbReference>
<feature type="region of interest" description="Disordered" evidence="1">
    <location>
        <begin position="1"/>
        <end position="38"/>
    </location>
</feature>
<dbReference type="AlphaFoldDB" id="A0A830FN90"/>
<dbReference type="Proteomes" id="UP000607197">
    <property type="component" value="Unassembled WGS sequence"/>
</dbReference>
<name>A0A830FN90_9EURY</name>
<evidence type="ECO:0000313" key="3">
    <source>
        <dbReference type="Proteomes" id="UP000607197"/>
    </source>
</evidence>
<keyword evidence="3" id="KW-1185">Reference proteome</keyword>
<comment type="caution">
    <text evidence="2">The sequence shown here is derived from an EMBL/GenBank/DDBJ whole genome shotgun (WGS) entry which is preliminary data.</text>
</comment>
<proteinExistence type="predicted"/>
<protein>
    <submittedName>
        <fullName evidence="2">Uncharacterized protein</fullName>
    </submittedName>
</protein>